<dbReference type="Pfam" id="PF00903">
    <property type="entry name" value="Glyoxalase"/>
    <property type="match status" value="1"/>
</dbReference>
<dbReference type="SUPFAM" id="SSF54593">
    <property type="entry name" value="Glyoxalase/Bleomycin resistance protein/Dihydroxybiphenyl dioxygenase"/>
    <property type="match status" value="1"/>
</dbReference>
<evidence type="ECO:0000313" key="3">
    <source>
        <dbReference type="Proteomes" id="UP001150924"/>
    </source>
</evidence>
<dbReference type="InterPro" id="IPR004360">
    <property type="entry name" value="Glyas_Fos-R_dOase_dom"/>
</dbReference>
<organism evidence="2 3">
    <name type="scientific">Nannocystis pusilla</name>
    <dbReference type="NCBI Taxonomy" id="889268"/>
    <lineage>
        <taxon>Bacteria</taxon>
        <taxon>Pseudomonadati</taxon>
        <taxon>Myxococcota</taxon>
        <taxon>Polyangia</taxon>
        <taxon>Nannocystales</taxon>
        <taxon>Nannocystaceae</taxon>
        <taxon>Nannocystis</taxon>
    </lineage>
</organism>
<feature type="domain" description="VOC" evidence="1">
    <location>
        <begin position="2"/>
        <end position="127"/>
    </location>
</feature>
<reference evidence="2" key="1">
    <citation type="submission" date="2022-11" db="EMBL/GenBank/DDBJ databases">
        <title>Minimal conservation of predation-associated metabolite biosynthetic gene clusters underscores biosynthetic potential of Myxococcota including descriptions for ten novel species: Archangium lansinium sp. nov., Myxococcus landrumus sp. nov., Nannocystis bai.</title>
        <authorList>
            <person name="Ahearne A."/>
            <person name="Stevens C."/>
            <person name="Phillips K."/>
        </authorList>
    </citation>
    <scope>NUCLEOTIDE SEQUENCE</scope>
    <source>
        <strain evidence="2">Na p29</strain>
    </source>
</reference>
<gene>
    <name evidence="2" type="ORF">OV079_19945</name>
</gene>
<dbReference type="EMBL" id="JAPNKE010000002">
    <property type="protein sequence ID" value="MCY1007784.1"/>
    <property type="molecule type" value="Genomic_DNA"/>
</dbReference>
<dbReference type="PANTHER" id="PTHR36437">
    <property type="entry name" value="GLYOXALASE/BLEOMYCIN RESISTANCE PROTEIN/DIOXYGENASE"/>
    <property type="match status" value="1"/>
</dbReference>
<comment type="caution">
    <text evidence="2">The sequence shown here is derived from an EMBL/GenBank/DDBJ whole genome shotgun (WGS) entry which is preliminary data.</text>
</comment>
<dbReference type="AlphaFoldDB" id="A0A9X3IYN9"/>
<dbReference type="InterPro" id="IPR029068">
    <property type="entry name" value="Glyas_Bleomycin-R_OHBP_Dase"/>
</dbReference>
<dbReference type="PROSITE" id="PS51819">
    <property type="entry name" value="VOC"/>
    <property type="match status" value="1"/>
</dbReference>
<dbReference type="Proteomes" id="UP001150924">
    <property type="component" value="Unassembled WGS sequence"/>
</dbReference>
<dbReference type="PANTHER" id="PTHR36437:SF2">
    <property type="entry name" value="GLYOXALASE_BLEOMYCIN RESISTANCE PROTEIN_DIOXYGENASE"/>
    <property type="match status" value="1"/>
</dbReference>
<evidence type="ECO:0000313" key="2">
    <source>
        <dbReference type="EMBL" id="MCY1007784.1"/>
    </source>
</evidence>
<proteinExistence type="predicted"/>
<keyword evidence="3" id="KW-1185">Reference proteome</keyword>
<dbReference type="RefSeq" id="WP_267770422.1">
    <property type="nucleotide sequence ID" value="NZ_JAPNKE010000002.1"/>
</dbReference>
<protein>
    <submittedName>
        <fullName evidence="2">VOC family protein</fullName>
    </submittedName>
</protein>
<dbReference type="CDD" id="cd07263">
    <property type="entry name" value="VOC_like"/>
    <property type="match status" value="1"/>
</dbReference>
<dbReference type="InterPro" id="IPR037523">
    <property type="entry name" value="VOC_core"/>
</dbReference>
<name>A0A9X3IYN9_9BACT</name>
<sequence length="129" mass="14523">MRIKLNSIFVDNQDKALRFYTEVLGFKKSKEIPVGEFRWLTLVSPHGHADVELSLEPNANPASKTFQDELFRQGIPITAFEVDDIHAEHARLKKHGVAFTMEPTEAGEVTVAIFADTCGNLIQLYQPKP</sequence>
<accession>A0A9X3IYN9</accession>
<dbReference type="Gene3D" id="3.10.180.10">
    <property type="entry name" value="2,3-Dihydroxybiphenyl 1,2-Dioxygenase, domain 1"/>
    <property type="match status" value="1"/>
</dbReference>
<evidence type="ECO:0000259" key="1">
    <source>
        <dbReference type="PROSITE" id="PS51819"/>
    </source>
</evidence>